<keyword evidence="3" id="KW-0597">Phosphoprotein</keyword>
<accession>A0A543HT80</accession>
<evidence type="ECO:0000256" key="7">
    <source>
        <dbReference type="ARBA" id="ARBA00023277"/>
    </source>
</evidence>
<dbReference type="InterPro" id="IPR010976">
    <property type="entry name" value="B-phosphoglucomutase_hydrolase"/>
</dbReference>
<dbReference type="PANTHER" id="PTHR46193">
    <property type="entry name" value="6-PHOSPHOGLUCONATE PHOSPHATASE"/>
    <property type="match status" value="1"/>
</dbReference>
<dbReference type="OrthoDB" id="9797743at2"/>
<keyword evidence="4" id="KW-0479">Metal-binding</keyword>
<evidence type="ECO:0000256" key="5">
    <source>
        <dbReference type="ARBA" id="ARBA00022842"/>
    </source>
</evidence>
<dbReference type="GO" id="GO:0008801">
    <property type="term" value="F:beta-phosphoglucomutase activity"/>
    <property type="evidence" value="ECO:0007669"/>
    <property type="project" value="UniProtKB-EC"/>
</dbReference>
<dbReference type="Proteomes" id="UP000318331">
    <property type="component" value="Unassembled WGS sequence"/>
</dbReference>
<evidence type="ECO:0000256" key="2">
    <source>
        <dbReference type="ARBA" id="ARBA00006171"/>
    </source>
</evidence>
<evidence type="ECO:0000256" key="8">
    <source>
        <dbReference type="ARBA" id="ARBA00044926"/>
    </source>
</evidence>
<dbReference type="InterPro" id="IPR023198">
    <property type="entry name" value="PGP-like_dom2"/>
</dbReference>
<reference evidence="11 12" key="1">
    <citation type="submission" date="2019-06" db="EMBL/GenBank/DDBJ databases">
        <title>Sequencing the genomes of 1000 actinobacteria strains.</title>
        <authorList>
            <person name="Klenk H.-P."/>
        </authorList>
    </citation>
    <scope>NUCLEOTIDE SEQUENCE [LARGE SCALE GENOMIC DNA]</scope>
    <source>
        <strain evidence="11 12">DSM 18031</strain>
    </source>
</reference>
<evidence type="ECO:0000256" key="6">
    <source>
        <dbReference type="ARBA" id="ARBA00023235"/>
    </source>
</evidence>
<comment type="similarity">
    <text evidence="2">Belongs to the HAD-like hydrolase superfamily. CbbY/CbbZ/Gph/YieH family.</text>
</comment>
<gene>
    <name evidence="11" type="ORF">FB466_2468</name>
</gene>
<evidence type="ECO:0000256" key="10">
    <source>
        <dbReference type="ARBA" id="ARBA00044991"/>
    </source>
</evidence>
<comment type="cofactor">
    <cofactor evidence="1">
        <name>Mg(2+)</name>
        <dbReference type="ChEBI" id="CHEBI:18420"/>
    </cofactor>
</comment>
<dbReference type="EMBL" id="VFPN01000003">
    <property type="protein sequence ID" value="TQM61512.1"/>
    <property type="molecule type" value="Genomic_DNA"/>
</dbReference>
<evidence type="ECO:0000256" key="1">
    <source>
        <dbReference type="ARBA" id="ARBA00001946"/>
    </source>
</evidence>
<keyword evidence="7" id="KW-0119">Carbohydrate metabolism</keyword>
<dbReference type="InterPro" id="IPR051600">
    <property type="entry name" value="Beta-PGM-like"/>
</dbReference>
<dbReference type="PANTHER" id="PTHR46193:SF18">
    <property type="entry name" value="HEXITOL PHOSPHATASE B"/>
    <property type="match status" value="1"/>
</dbReference>
<dbReference type="GO" id="GO:0046872">
    <property type="term" value="F:metal ion binding"/>
    <property type="evidence" value="ECO:0007669"/>
    <property type="project" value="UniProtKB-KW"/>
</dbReference>
<dbReference type="NCBIfam" id="TIGR02009">
    <property type="entry name" value="PGMB-YQAB-SF"/>
    <property type="match status" value="1"/>
</dbReference>
<sequence>MSDLTAYDAVLFDLDGVLTPTADVHMSAWRALFQAYFADQDVTPGYIDEDYFVYLDGKPRYEGVNSLLLSRGIELPWGSPDDPSAAHTVCGLGNRKNDVFSSILMRDGVTAFPGSVRLLNLLAERKIPLAVVSSSKNAEIVLAAAGLRDRFVTVVDGALADIESIAGKPAPDMFLRAAEILLVEPARAVVVEDAVSGVAAGHAGHFGLVVGVNRGVGAEALTAAGADRVVSDLDDLAAEIDPGIPTQDLPIEGEAP</sequence>
<name>A0A543HT80_9MICO</name>
<dbReference type="SUPFAM" id="SSF56784">
    <property type="entry name" value="HAD-like"/>
    <property type="match status" value="1"/>
</dbReference>
<dbReference type="SFLD" id="SFLDG01129">
    <property type="entry name" value="C1.5:_HAD__Beta-PGM__Phosphata"/>
    <property type="match status" value="1"/>
</dbReference>
<dbReference type="NCBIfam" id="TIGR01509">
    <property type="entry name" value="HAD-SF-IA-v3"/>
    <property type="match status" value="1"/>
</dbReference>
<evidence type="ECO:0000256" key="3">
    <source>
        <dbReference type="ARBA" id="ARBA00022553"/>
    </source>
</evidence>
<evidence type="ECO:0000313" key="12">
    <source>
        <dbReference type="Proteomes" id="UP000318331"/>
    </source>
</evidence>
<keyword evidence="12" id="KW-1185">Reference proteome</keyword>
<keyword evidence="6" id="KW-0413">Isomerase</keyword>
<dbReference type="SFLD" id="SFLDS00003">
    <property type="entry name" value="Haloacid_Dehalogenase"/>
    <property type="match status" value="1"/>
</dbReference>
<dbReference type="InterPro" id="IPR006439">
    <property type="entry name" value="HAD-SF_hydro_IA"/>
</dbReference>
<dbReference type="Gene3D" id="1.10.150.240">
    <property type="entry name" value="Putative phosphatase, domain 2"/>
    <property type="match status" value="1"/>
</dbReference>
<dbReference type="RefSeq" id="WP_141918616.1">
    <property type="nucleotide sequence ID" value="NZ_BAAAYS010000006.1"/>
</dbReference>
<keyword evidence="5" id="KW-0460">Magnesium</keyword>
<dbReference type="InterPro" id="IPR023214">
    <property type="entry name" value="HAD_sf"/>
</dbReference>
<dbReference type="GO" id="GO:0016787">
    <property type="term" value="F:hydrolase activity"/>
    <property type="evidence" value="ECO:0007669"/>
    <property type="project" value="UniProtKB-KW"/>
</dbReference>
<dbReference type="EC" id="5.4.2.6" evidence="9"/>
<comment type="caution">
    <text evidence="11">The sequence shown here is derived from an EMBL/GenBank/DDBJ whole genome shotgun (WGS) entry which is preliminary data.</text>
</comment>
<organism evidence="11 12">
    <name type="scientific">Klugiella xanthotipulae</name>
    <dbReference type="NCBI Taxonomy" id="244735"/>
    <lineage>
        <taxon>Bacteria</taxon>
        <taxon>Bacillati</taxon>
        <taxon>Actinomycetota</taxon>
        <taxon>Actinomycetes</taxon>
        <taxon>Micrococcales</taxon>
        <taxon>Microbacteriaceae</taxon>
        <taxon>Klugiella</taxon>
    </lineage>
</organism>
<dbReference type="InterPro" id="IPR036412">
    <property type="entry name" value="HAD-like_sf"/>
</dbReference>
<evidence type="ECO:0000256" key="4">
    <source>
        <dbReference type="ARBA" id="ARBA00022723"/>
    </source>
</evidence>
<comment type="catalytic activity">
    <reaction evidence="8">
        <text>beta-D-glucose 1-phosphate = beta-D-glucose 6-phosphate</text>
        <dbReference type="Rhea" id="RHEA:20113"/>
        <dbReference type="ChEBI" id="CHEBI:57684"/>
        <dbReference type="ChEBI" id="CHEBI:58247"/>
        <dbReference type="EC" id="5.4.2.6"/>
    </reaction>
</comment>
<keyword evidence="11" id="KW-0378">Hydrolase</keyword>
<dbReference type="Gene3D" id="3.40.50.1000">
    <property type="entry name" value="HAD superfamily/HAD-like"/>
    <property type="match status" value="1"/>
</dbReference>
<evidence type="ECO:0000313" key="11">
    <source>
        <dbReference type="EMBL" id="TQM61512.1"/>
    </source>
</evidence>
<dbReference type="AlphaFoldDB" id="A0A543HT80"/>
<protein>
    <recommendedName>
        <fullName evidence="10">Beta-phosphoglucomutase</fullName>
        <ecNumber evidence="9">5.4.2.6</ecNumber>
    </recommendedName>
</protein>
<dbReference type="Pfam" id="PF00702">
    <property type="entry name" value="Hydrolase"/>
    <property type="match status" value="1"/>
</dbReference>
<evidence type="ECO:0000256" key="9">
    <source>
        <dbReference type="ARBA" id="ARBA00044968"/>
    </source>
</evidence>
<proteinExistence type="inferred from homology"/>